<dbReference type="Gene3D" id="1.10.3210.10">
    <property type="entry name" value="Hypothetical protein af1432"/>
    <property type="match status" value="1"/>
</dbReference>
<sequence>MDLVDRWPLPAGTDERDALLAAYADPARGYHDTRHLTEVLDRLDELADAGEPFDRRTVALAAWFHDGVHDGAPDDEERSAAWAEDALRGLVPDDVVADVARLVRMTAEHRPDDADADGCALSDADLAILAADEARYADYVATVRQEYAQVPDAAFRSGRATVLQALADKPHLFHTSHARAHWEPAARANLAVELRALSPGGPT</sequence>
<comment type="caution">
    <text evidence="1">The sequence shown here is derived from an EMBL/GenBank/DDBJ whole genome shotgun (WGS) entry which is preliminary data.</text>
</comment>
<keyword evidence="2" id="KW-1185">Reference proteome</keyword>
<reference evidence="1 2" key="1">
    <citation type="submission" date="2023-07" db="EMBL/GenBank/DDBJ databases">
        <title>Sequencing the genomes of 1000 actinobacteria strains.</title>
        <authorList>
            <person name="Klenk H.-P."/>
        </authorList>
    </citation>
    <scope>NUCLEOTIDE SEQUENCE [LARGE SCALE GENOMIC DNA]</scope>
    <source>
        <strain evidence="1 2">DSM 19426</strain>
    </source>
</reference>
<proteinExistence type="predicted"/>
<name>A0ABU2BY40_9ACTN</name>
<accession>A0ABU2BY40</accession>
<evidence type="ECO:0000313" key="2">
    <source>
        <dbReference type="Proteomes" id="UP001183648"/>
    </source>
</evidence>
<organism evidence="1 2">
    <name type="scientific">Nocardioides marmoribigeumensis</name>
    <dbReference type="NCBI Taxonomy" id="433649"/>
    <lineage>
        <taxon>Bacteria</taxon>
        <taxon>Bacillati</taxon>
        <taxon>Actinomycetota</taxon>
        <taxon>Actinomycetes</taxon>
        <taxon>Propionibacteriales</taxon>
        <taxon>Nocardioidaceae</taxon>
        <taxon>Nocardioides</taxon>
    </lineage>
</organism>
<dbReference type="InterPro" id="IPR009218">
    <property type="entry name" value="HD_phosphohydro"/>
</dbReference>
<dbReference type="EMBL" id="JAVDYG010000001">
    <property type="protein sequence ID" value="MDR7363323.1"/>
    <property type="molecule type" value="Genomic_DNA"/>
</dbReference>
<dbReference type="Proteomes" id="UP001183648">
    <property type="component" value="Unassembled WGS sequence"/>
</dbReference>
<dbReference type="PANTHER" id="PTHR21174:SF0">
    <property type="entry name" value="HD PHOSPHOHYDROLASE FAMILY PROTEIN-RELATED"/>
    <property type="match status" value="1"/>
</dbReference>
<dbReference type="SUPFAM" id="SSF109604">
    <property type="entry name" value="HD-domain/PDEase-like"/>
    <property type="match status" value="1"/>
</dbReference>
<dbReference type="PIRSF" id="PIRSF035170">
    <property type="entry name" value="HD_phosphohydro"/>
    <property type="match status" value="1"/>
</dbReference>
<dbReference type="PANTHER" id="PTHR21174">
    <property type="match status" value="1"/>
</dbReference>
<dbReference type="RefSeq" id="WP_310303601.1">
    <property type="nucleotide sequence ID" value="NZ_BAAAPS010000003.1"/>
</dbReference>
<protein>
    <submittedName>
        <fullName evidence="1">Metal-dependent HD superfamily phosphohydrolase</fullName>
    </submittedName>
</protein>
<evidence type="ECO:0000313" key="1">
    <source>
        <dbReference type="EMBL" id="MDR7363323.1"/>
    </source>
</evidence>
<gene>
    <name evidence="1" type="ORF">J2S63_002876</name>
</gene>